<name>A0A0D0B9N3_9AGAM</name>
<reference evidence="2" key="2">
    <citation type="submission" date="2015-01" db="EMBL/GenBank/DDBJ databases">
        <title>Evolutionary Origins and Diversification of the Mycorrhizal Mutualists.</title>
        <authorList>
            <consortium name="DOE Joint Genome Institute"/>
            <consortium name="Mycorrhizal Genomics Consortium"/>
            <person name="Kohler A."/>
            <person name="Kuo A."/>
            <person name="Nagy L.G."/>
            <person name="Floudas D."/>
            <person name="Copeland A."/>
            <person name="Barry K.W."/>
            <person name="Cichocki N."/>
            <person name="Veneault-Fourrey C."/>
            <person name="LaButti K."/>
            <person name="Lindquist E.A."/>
            <person name="Lipzen A."/>
            <person name="Lundell T."/>
            <person name="Morin E."/>
            <person name="Murat C."/>
            <person name="Riley R."/>
            <person name="Ohm R."/>
            <person name="Sun H."/>
            <person name="Tunlid A."/>
            <person name="Henrissat B."/>
            <person name="Grigoriev I.V."/>
            <person name="Hibbett D.S."/>
            <person name="Martin F."/>
        </authorList>
    </citation>
    <scope>NUCLEOTIDE SEQUENCE [LARGE SCALE GENOMIC DNA]</scope>
    <source>
        <strain evidence="2">UH-Slu-Lm8-n1</strain>
    </source>
</reference>
<dbReference type="HOGENOM" id="CLU_119825_0_0_1"/>
<proteinExistence type="predicted"/>
<protein>
    <submittedName>
        <fullName evidence="1">Uncharacterized protein</fullName>
    </submittedName>
</protein>
<keyword evidence="2" id="KW-1185">Reference proteome</keyword>
<dbReference type="InParanoid" id="A0A0D0B9N3"/>
<gene>
    <name evidence="1" type="ORF">CY34DRAFT_82569</name>
</gene>
<dbReference type="OrthoDB" id="3172935at2759"/>
<reference evidence="1 2" key="1">
    <citation type="submission" date="2014-04" db="EMBL/GenBank/DDBJ databases">
        <authorList>
            <consortium name="DOE Joint Genome Institute"/>
            <person name="Kuo A."/>
            <person name="Ruytinx J."/>
            <person name="Rineau F."/>
            <person name="Colpaert J."/>
            <person name="Kohler A."/>
            <person name="Nagy L.G."/>
            <person name="Floudas D."/>
            <person name="Copeland A."/>
            <person name="Barry K.W."/>
            <person name="Cichocki N."/>
            <person name="Veneault-Fourrey C."/>
            <person name="LaButti K."/>
            <person name="Lindquist E.A."/>
            <person name="Lipzen A."/>
            <person name="Lundell T."/>
            <person name="Morin E."/>
            <person name="Murat C."/>
            <person name="Sun H."/>
            <person name="Tunlid A."/>
            <person name="Henrissat B."/>
            <person name="Grigoriev I.V."/>
            <person name="Hibbett D.S."/>
            <person name="Martin F."/>
            <person name="Nordberg H.P."/>
            <person name="Cantor M.N."/>
            <person name="Hua S.X."/>
        </authorList>
    </citation>
    <scope>NUCLEOTIDE SEQUENCE [LARGE SCALE GENOMIC DNA]</scope>
    <source>
        <strain evidence="1 2">UH-Slu-Lm8-n1</strain>
    </source>
</reference>
<dbReference type="AlphaFoldDB" id="A0A0D0B9N3"/>
<dbReference type="SUPFAM" id="SSF53098">
    <property type="entry name" value="Ribonuclease H-like"/>
    <property type="match status" value="1"/>
</dbReference>
<dbReference type="Proteomes" id="UP000054485">
    <property type="component" value="Unassembled WGS sequence"/>
</dbReference>
<sequence>MQELSRLLELRGVQFHPVENRIPCFPHIINICVRHILDEYWKADFSDVVGRWVIEGKTIEKDMYVQAIRLKALDRARLLIRTIRASDKRRSSFRVIITTGNDEKWFQDDSGANIQLPVVQLLHDEPTRWDSAYVMLNRLRTLRQAVDLFCDSPLQRHMIDKKLSPMEWLVLQDLEVILEVSTHMFWARNLINYYISGTACCSANDVQRKHSRTEWCGSCFREHG</sequence>
<evidence type="ECO:0000313" key="2">
    <source>
        <dbReference type="Proteomes" id="UP000054485"/>
    </source>
</evidence>
<dbReference type="InterPro" id="IPR012337">
    <property type="entry name" value="RNaseH-like_sf"/>
</dbReference>
<dbReference type="EMBL" id="KN835224">
    <property type="protein sequence ID" value="KIK43007.1"/>
    <property type="molecule type" value="Genomic_DNA"/>
</dbReference>
<organism evidence="1 2">
    <name type="scientific">Suillus luteus UH-Slu-Lm8-n1</name>
    <dbReference type="NCBI Taxonomy" id="930992"/>
    <lineage>
        <taxon>Eukaryota</taxon>
        <taxon>Fungi</taxon>
        <taxon>Dikarya</taxon>
        <taxon>Basidiomycota</taxon>
        <taxon>Agaricomycotina</taxon>
        <taxon>Agaricomycetes</taxon>
        <taxon>Agaricomycetidae</taxon>
        <taxon>Boletales</taxon>
        <taxon>Suillineae</taxon>
        <taxon>Suillaceae</taxon>
        <taxon>Suillus</taxon>
    </lineage>
</organism>
<accession>A0A0D0B9N3</accession>
<evidence type="ECO:0000313" key="1">
    <source>
        <dbReference type="EMBL" id="KIK43007.1"/>
    </source>
</evidence>